<evidence type="ECO:0000256" key="3">
    <source>
        <dbReference type="ARBA" id="ARBA00023125"/>
    </source>
</evidence>
<dbReference type="SUPFAM" id="SSF53850">
    <property type="entry name" value="Periplasmic binding protein-like II"/>
    <property type="match status" value="1"/>
</dbReference>
<dbReference type="InterPro" id="IPR000847">
    <property type="entry name" value="LysR_HTH_N"/>
</dbReference>
<evidence type="ECO:0000256" key="1">
    <source>
        <dbReference type="ARBA" id="ARBA00009437"/>
    </source>
</evidence>
<organism evidence="6 7">
    <name type="scientific">Clostridium muellerianum</name>
    <dbReference type="NCBI Taxonomy" id="2716538"/>
    <lineage>
        <taxon>Bacteria</taxon>
        <taxon>Bacillati</taxon>
        <taxon>Bacillota</taxon>
        <taxon>Clostridia</taxon>
        <taxon>Eubacteriales</taxon>
        <taxon>Clostridiaceae</taxon>
        <taxon>Clostridium</taxon>
    </lineage>
</organism>
<feature type="domain" description="HTH lysR-type" evidence="5">
    <location>
        <begin position="1"/>
        <end position="58"/>
    </location>
</feature>
<dbReference type="Gene3D" id="3.40.190.290">
    <property type="match status" value="1"/>
</dbReference>
<evidence type="ECO:0000259" key="5">
    <source>
        <dbReference type="PROSITE" id="PS50931"/>
    </source>
</evidence>
<dbReference type="GO" id="GO:0003700">
    <property type="term" value="F:DNA-binding transcription factor activity"/>
    <property type="evidence" value="ECO:0007669"/>
    <property type="project" value="InterPro"/>
</dbReference>
<comment type="similarity">
    <text evidence="1">Belongs to the LysR transcriptional regulatory family.</text>
</comment>
<gene>
    <name evidence="6" type="ORF">HBE96_07880</name>
</gene>
<dbReference type="CDD" id="cd08420">
    <property type="entry name" value="PBP2_CysL_like"/>
    <property type="match status" value="1"/>
</dbReference>
<evidence type="ECO:0000256" key="2">
    <source>
        <dbReference type="ARBA" id="ARBA00023015"/>
    </source>
</evidence>
<dbReference type="GO" id="GO:0000976">
    <property type="term" value="F:transcription cis-regulatory region binding"/>
    <property type="evidence" value="ECO:0007669"/>
    <property type="project" value="TreeGrafter"/>
</dbReference>
<keyword evidence="7" id="KW-1185">Reference proteome</keyword>
<dbReference type="Gene3D" id="1.10.10.10">
    <property type="entry name" value="Winged helix-like DNA-binding domain superfamily/Winged helix DNA-binding domain"/>
    <property type="match status" value="1"/>
</dbReference>
<dbReference type="Pfam" id="PF03466">
    <property type="entry name" value="LysR_substrate"/>
    <property type="match status" value="1"/>
</dbReference>
<dbReference type="PANTHER" id="PTHR30126:SF39">
    <property type="entry name" value="HTH-TYPE TRANSCRIPTIONAL REGULATOR CYSL"/>
    <property type="match status" value="1"/>
</dbReference>
<keyword evidence="4" id="KW-0804">Transcription</keyword>
<sequence>MSLRHLKIFVAVCDKMNMTKASEILFMSQSAVSQAISELEKHYDVHLFERLSKKLYLTQAGEKLLSYARYIIKLNTELENDMKTLYQNGSIRIGASVTVGAYVLPKLVSHFQRSNPETDITVYEENTEKIEKMLLHDEIDIALVEGETTNSDILSKPFMNDELILICSDNHRFAKLPYVESYELQKEKFIIREKGSGTRKTFEDKMTENQLTWKPTWTCNNTDTIKIAVAEGLGISVISRHSVKSELASGILCEIPVKGIKFKRQFKIIYHKNKYLTEIMKRFIDLSFDKTIQ</sequence>
<evidence type="ECO:0000313" key="6">
    <source>
        <dbReference type="EMBL" id="NMM62612.1"/>
    </source>
</evidence>
<dbReference type="SUPFAM" id="SSF46785">
    <property type="entry name" value="Winged helix' DNA-binding domain"/>
    <property type="match status" value="1"/>
</dbReference>
<reference evidence="6 7" key="1">
    <citation type="submission" date="2020-06" db="EMBL/GenBank/DDBJ databases">
        <title>Complete Genome Sequence of Clostridium muelleri sp. nov. P21T, an Acid-Alcohol Producing Acetogen Isolated from Old Hay.</title>
        <authorList>
            <person name="Duncan K.E."/>
            <person name="Tanner R.S."/>
        </authorList>
    </citation>
    <scope>NUCLEOTIDE SEQUENCE [LARGE SCALE GENOMIC DNA]</scope>
    <source>
        <strain evidence="6 7">P21</strain>
    </source>
</reference>
<dbReference type="FunFam" id="1.10.10.10:FF:000001">
    <property type="entry name" value="LysR family transcriptional regulator"/>
    <property type="match status" value="1"/>
</dbReference>
<dbReference type="PROSITE" id="PS50931">
    <property type="entry name" value="HTH_LYSR"/>
    <property type="match status" value="1"/>
</dbReference>
<dbReference type="EMBL" id="JABBNI010000014">
    <property type="protein sequence ID" value="NMM62612.1"/>
    <property type="molecule type" value="Genomic_DNA"/>
</dbReference>
<dbReference type="Proteomes" id="UP000537131">
    <property type="component" value="Unassembled WGS sequence"/>
</dbReference>
<dbReference type="InterPro" id="IPR036390">
    <property type="entry name" value="WH_DNA-bd_sf"/>
</dbReference>
<evidence type="ECO:0000256" key="4">
    <source>
        <dbReference type="ARBA" id="ARBA00023163"/>
    </source>
</evidence>
<keyword evidence="3" id="KW-0238">DNA-binding</keyword>
<dbReference type="InterPro" id="IPR005119">
    <property type="entry name" value="LysR_subst-bd"/>
</dbReference>
<dbReference type="InterPro" id="IPR036388">
    <property type="entry name" value="WH-like_DNA-bd_sf"/>
</dbReference>
<dbReference type="Pfam" id="PF00126">
    <property type="entry name" value="HTH_1"/>
    <property type="match status" value="1"/>
</dbReference>
<protein>
    <submittedName>
        <fullName evidence="6">LysR family transcriptional regulator</fullName>
    </submittedName>
</protein>
<comment type="caution">
    <text evidence="6">The sequence shown here is derived from an EMBL/GenBank/DDBJ whole genome shotgun (WGS) entry which is preliminary data.</text>
</comment>
<keyword evidence="2" id="KW-0805">Transcription regulation</keyword>
<evidence type="ECO:0000313" key="7">
    <source>
        <dbReference type="Proteomes" id="UP000537131"/>
    </source>
</evidence>
<accession>A0A7Y0HNF8</accession>
<dbReference type="AlphaFoldDB" id="A0A7Y0HNF8"/>
<proteinExistence type="inferred from homology"/>
<dbReference type="RefSeq" id="WP_169297217.1">
    <property type="nucleotide sequence ID" value="NZ_JABBNI010000014.1"/>
</dbReference>
<name>A0A7Y0HNF8_9CLOT</name>
<dbReference type="PRINTS" id="PR00039">
    <property type="entry name" value="HTHLYSR"/>
</dbReference>
<dbReference type="PANTHER" id="PTHR30126">
    <property type="entry name" value="HTH-TYPE TRANSCRIPTIONAL REGULATOR"/>
    <property type="match status" value="1"/>
</dbReference>